<sequence>MHDTKTTIIDGILKNQRLSSSTDPIIYYIKNVQEDCFIYYTGGWENGF</sequence>
<comment type="caution">
    <text evidence="1">The sequence shown here is derived from an EMBL/GenBank/DDBJ whole genome shotgun (WGS) entry which is preliminary data.</text>
</comment>
<dbReference type="EMBL" id="QKZU01000006">
    <property type="protein sequence ID" value="PZX57729.1"/>
    <property type="molecule type" value="Genomic_DNA"/>
</dbReference>
<evidence type="ECO:0000313" key="2">
    <source>
        <dbReference type="Proteomes" id="UP000249115"/>
    </source>
</evidence>
<gene>
    <name evidence="1" type="ORF">LV84_01858</name>
</gene>
<dbReference type="Proteomes" id="UP000249115">
    <property type="component" value="Unassembled WGS sequence"/>
</dbReference>
<organism evidence="1 2">
    <name type="scientific">Algoriphagus ratkowskyi</name>
    <dbReference type="NCBI Taxonomy" id="57028"/>
    <lineage>
        <taxon>Bacteria</taxon>
        <taxon>Pseudomonadati</taxon>
        <taxon>Bacteroidota</taxon>
        <taxon>Cytophagia</taxon>
        <taxon>Cytophagales</taxon>
        <taxon>Cyclobacteriaceae</taxon>
        <taxon>Algoriphagus</taxon>
    </lineage>
</organism>
<proteinExistence type="predicted"/>
<evidence type="ECO:0000313" key="1">
    <source>
        <dbReference type="EMBL" id="PZX57729.1"/>
    </source>
</evidence>
<dbReference type="AlphaFoldDB" id="A0A2W7RT60"/>
<name>A0A2W7RT60_9BACT</name>
<accession>A0A2W7RT60</accession>
<reference evidence="1 2" key="1">
    <citation type="submission" date="2018-06" db="EMBL/GenBank/DDBJ databases">
        <title>Genomic Encyclopedia of Archaeal and Bacterial Type Strains, Phase II (KMG-II): from individual species to whole genera.</title>
        <authorList>
            <person name="Goeker M."/>
        </authorList>
    </citation>
    <scope>NUCLEOTIDE SEQUENCE [LARGE SCALE GENOMIC DNA]</scope>
    <source>
        <strain evidence="1 2">DSM 22686</strain>
    </source>
</reference>
<protein>
    <submittedName>
        <fullName evidence="1">Uncharacterized protein</fullName>
    </submittedName>
</protein>